<dbReference type="PANTHER" id="PTHR33121">
    <property type="entry name" value="CYCLIC DI-GMP PHOSPHODIESTERASE PDEF"/>
    <property type="match status" value="1"/>
</dbReference>
<evidence type="ECO:0000313" key="4">
    <source>
        <dbReference type="EMBL" id="OWY35670.1"/>
    </source>
</evidence>
<dbReference type="Gene3D" id="3.20.20.450">
    <property type="entry name" value="EAL domain"/>
    <property type="match status" value="1"/>
</dbReference>
<comment type="caution">
    <text evidence="4">The sequence shown here is derived from an EMBL/GenBank/DDBJ whole genome shotgun (WGS) entry which is preliminary data.</text>
</comment>
<dbReference type="InterPro" id="IPR001633">
    <property type="entry name" value="EAL_dom"/>
</dbReference>
<sequence length="571" mass="63581">MEHLMLQSRPVPRRWKDSLLALLPPPAAGHERSMRQRLARHTRWPIYLLLTLVVACGAGLSMVMQHTVENIRNAADPLVHWTLHGLGMHDVTELLRQDGLVDVNLQRIARLVHWFNLLALATALFMMYHIRARFRSEDALAHQAAHDPLTGLAHRRSLERRMHQLQGHPHTLVLGSVDRFERVIGAYGHEFADAMIIDIATRLRTIAGAYQGEVFRLDGANFVILYRQQAQSEDVGRALVALQAGMQRPFSCRTHEVFSHLSLGAVEYPRHGGDAVQLLRNADAALQSARQQGGSLLVTYSEALNAEAQRRVDLEAQLVHALERDELELHLQPQQSLADGSLVGFEALVRWRRQGQLVPPGDFIPVAEESGLVIAIGEWVLERACAQIHALRNLTGRDVVVAVNISARHFGHPDFLARMEALLARTGIPPASLELEITEGAVMEHTEAAIELLHALRALGLKLSIDDFGTGYSSLAYLKRFPIDKLKVDRSFVSQLRPHSQDAAIVQAVIGLGHTLGIKVIAEGVETVQQREWLKRLSCDEIQGYFYSRPLAEPQLLGFVIGQMRNDAAAA</sequence>
<evidence type="ECO:0000313" key="5">
    <source>
        <dbReference type="Proteomes" id="UP000214747"/>
    </source>
</evidence>
<dbReference type="CDD" id="cd01949">
    <property type="entry name" value="GGDEF"/>
    <property type="match status" value="1"/>
</dbReference>
<dbReference type="EMBL" id="NJGV01000005">
    <property type="protein sequence ID" value="OWY35670.1"/>
    <property type="molecule type" value="Genomic_DNA"/>
</dbReference>
<protein>
    <submittedName>
        <fullName evidence="4">GGDEF-domain containing protein</fullName>
    </submittedName>
</protein>
<feature type="domain" description="EAL" evidence="2">
    <location>
        <begin position="311"/>
        <end position="564"/>
    </location>
</feature>
<dbReference type="Pfam" id="PF00563">
    <property type="entry name" value="EAL"/>
    <property type="match status" value="1"/>
</dbReference>
<feature type="transmembrane region" description="Helical" evidence="1">
    <location>
        <begin position="111"/>
        <end position="130"/>
    </location>
</feature>
<proteinExistence type="predicted"/>
<dbReference type="Proteomes" id="UP000214747">
    <property type="component" value="Unassembled WGS sequence"/>
</dbReference>
<keyword evidence="1" id="KW-0472">Membrane</keyword>
<dbReference type="AlphaFoldDB" id="A0A225SWW9"/>
<dbReference type="SMART" id="SM00267">
    <property type="entry name" value="GGDEF"/>
    <property type="match status" value="1"/>
</dbReference>
<dbReference type="InterPro" id="IPR043128">
    <property type="entry name" value="Rev_trsase/Diguanyl_cyclase"/>
</dbReference>
<reference evidence="4 5" key="1">
    <citation type="journal article" date="2010" name="Int. J. Syst. Evol. Microbiol.">
        <title>Reclassification of Herbaspirillum putei as a later heterotypic synonym of Herbaspirillum huttiense, with the description of H. huttiense subsp. huttiense subsp. nov. and H. huttiense subsp. putei subsp. nov., comb. nov., and description of Herbaspirillum aquaticum sp. nov.</title>
        <authorList>
            <person name="Dobritsa A.P."/>
            <person name="Reddy M.C."/>
            <person name="Samadpour M."/>
        </authorList>
    </citation>
    <scope>NUCLEOTIDE SEQUENCE [LARGE SCALE GENOMIC DNA]</scope>
    <source>
        <strain evidence="4 5">IEH 4430</strain>
    </source>
</reference>
<evidence type="ECO:0000256" key="1">
    <source>
        <dbReference type="SAM" id="Phobius"/>
    </source>
</evidence>
<dbReference type="Pfam" id="PF00990">
    <property type="entry name" value="GGDEF"/>
    <property type="match status" value="1"/>
</dbReference>
<evidence type="ECO:0000259" key="2">
    <source>
        <dbReference type="PROSITE" id="PS50883"/>
    </source>
</evidence>
<keyword evidence="1" id="KW-1133">Transmembrane helix</keyword>
<accession>A0A225SWW9</accession>
<dbReference type="NCBIfam" id="TIGR00254">
    <property type="entry name" value="GGDEF"/>
    <property type="match status" value="1"/>
</dbReference>
<evidence type="ECO:0000259" key="3">
    <source>
        <dbReference type="PROSITE" id="PS50887"/>
    </source>
</evidence>
<dbReference type="SUPFAM" id="SSF55073">
    <property type="entry name" value="Nucleotide cyclase"/>
    <property type="match status" value="1"/>
</dbReference>
<organism evidence="4 5">
    <name type="scientific">Herbaspirillum aquaticum</name>
    <dbReference type="NCBI Taxonomy" id="568783"/>
    <lineage>
        <taxon>Bacteria</taxon>
        <taxon>Pseudomonadati</taxon>
        <taxon>Pseudomonadota</taxon>
        <taxon>Betaproteobacteria</taxon>
        <taxon>Burkholderiales</taxon>
        <taxon>Oxalobacteraceae</taxon>
        <taxon>Herbaspirillum</taxon>
    </lineage>
</organism>
<gene>
    <name evidence="4" type="ORF">CEJ45_07175</name>
</gene>
<dbReference type="InterPro" id="IPR000160">
    <property type="entry name" value="GGDEF_dom"/>
</dbReference>
<feature type="domain" description="GGDEF" evidence="3">
    <location>
        <begin position="168"/>
        <end position="302"/>
    </location>
</feature>
<dbReference type="SUPFAM" id="SSF141868">
    <property type="entry name" value="EAL domain-like"/>
    <property type="match status" value="1"/>
</dbReference>
<dbReference type="Gene3D" id="3.30.70.270">
    <property type="match status" value="1"/>
</dbReference>
<dbReference type="SMART" id="SM00052">
    <property type="entry name" value="EAL"/>
    <property type="match status" value="1"/>
</dbReference>
<dbReference type="InterPro" id="IPR035919">
    <property type="entry name" value="EAL_sf"/>
</dbReference>
<dbReference type="InterPro" id="IPR029787">
    <property type="entry name" value="Nucleotide_cyclase"/>
</dbReference>
<dbReference type="PANTHER" id="PTHR33121:SF70">
    <property type="entry name" value="SIGNALING PROTEIN YKOW"/>
    <property type="match status" value="1"/>
</dbReference>
<name>A0A225SWW9_9BURK</name>
<dbReference type="PROSITE" id="PS50883">
    <property type="entry name" value="EAL"/>
    <property type="match status" value="1"/>
</dbReference>
<keyword evidence="5" id="KW-1185">Reference proteome</keyword>
<keyword evidence="1" id="KW-0812">Transmembrane</keyword>
<dbReference type="InterPro" id="IPR050706">
    <property type="entry name" value="Cyclic-di-GMP_PDE-like"/>
</dbReference>
<dbReference type="GO" id="GO:0071111">
    <property type="term" value="F:cyclic-guanylate-specific phosphodiesterase activity"/>
    <property type="evidence" value="ECO:0007669"/>
    <property type="project" value="InterPro"/>
</dbReference>
<dbReference type="CDD" id="cd01948">
    <property type="entry name" value="EAL"/>
    <property type="match status" value="1"/>
</dbReference>
<dbReference type="PROSITE" id="PS50887">
    <property type="entry name" value="GGDEF"/>
    <property type="match status" value="1"/>
</dbReference>
<feature type="transmembrane region" description="Helical" evidence="1">
    <location>
        <begin position="44"/>
        <end position="64"/>
    </location>
</feature>